<feature type="region of interest" description="Disordered" evidence="1">
    <location>
        <begin position="59"/>
        <end position="80"/>
    </location>
</feature>
<sequence length="441" mass="46808">MRRRMRTTLTVTTAAALALPLTLGAAPAGAEAGPAPAVGAGLPALDEDSQALSRAVEAAVEEARQQASARTSSAPGEVHAGDTREVRRALDQALEDTVAGVPVGVVARVDAPGLHWRGADGKRERGRRAPARPHDGFRVASNTKMMISTLVMQEVEKGTWALDTPVTDAVPQAAAVIPDEYEDQVTLEALLTHRSGLPDHLGPLVAARMTDPADIDEFFAVLGEEYPVADHLAAMDDQPWLFEPGSDVTYSNAGYVLLGLALEEATGSSVERLLEKRIFRPARMWRSDYPDAPGLRGPFLQESAFTGDDGAGWYSLKHFDPTGFGAAGAVTSTTADLGRFTEALVTGDLVEPETVTDMLTPRTVGSDVLPDYGLGVYRLPDPCQEGAWLYGHDGASYGTFSITLTSPDAERQVTVALTGRDYTTLPSDLMTALVPALLATC</sequence>
<dbReference type="Gene3D" id="3.40.710.10">
    <property type="entry name" value="DD-peptidase/beta-lactamase superfamily"/>
    <property type="match status" value="1"/>
</dbReference>
<feature type="compositionally biased region" description="Low complexity" evidence="1">
    <location>
        <begin position="65"/>
        <end position="74"/>
    </location>
</feature>
<evidence type="ECO:0000256" key="2">
    <source>
        <dbReference type="SAM" id="SignalP"/>
    </source>
</evidence>
<proteinExistence type="predicted"/>
<accession>A0ABS7ZBK2</accession>
<evidence type="ECO:0000259" key="3">
    <source>
        <dbReference type="Pfam" id="PF00144"/>
    </source>
</evidence>
<evidence type="ECO:0000256" key="1">
    <source>
        <dbReference type="SAM" id="MobiDB-lite"/>
    </source>
</evidence>
<dbReference type="Pfam" id="PF00144">
    <property type="entry name" value="Beta-lactamase"/>
    <property type="match status" value="1"/>
</dbReference>
<dbReference type="Proteomes" id="UP001319870">
    <property type="component" value="Unassembled WGS sequence"/>
</dbReference>
<dbReference type="PANTHER" id="PTHR46825:SF7">
    <property type="entry name" value="D-ALANYL-D-ALANINE CARBOXYPEPTIDASE"/>
    <property type="match status" value="1"/>
</dbReference>
<feature type="chain" id="PRO_5045876601" evidence="2">
    <location>
        <begin position="31"/>
        <end position="441"/>
    </location>
</feature>
<reference evidence="4 5" key="1">
    <citation type="submission" date="2021-09" db="EMBL/GenBank/DDBJ databases">
        <title>Isoptericola luteus sp. nov., a novel bacterium isolated from Harbin, the capital city of Heilongjiang province.</title>
        <authorList>
            <person name="Li J."/>
        </authorList>
    </citation>
    <scope>NUCLEOTIDE SEQUENCE [LARGE SCALE GENOMIC DNA]</scope>
    <source>
        <strain evidence="4 5">NEAU-Y5</strain>
    </source>
</reference>
<dbReference type="InterPro" id="IPR050491">
    <property type="entry name" value="AmpC-like"/>
</dbReference>
<keyword evidence="2" id="KW-0732">Signal</keyword>
<dbReference type="RefSeq" id="WP_225563572.1">
    <property type="nucleotide sequence ID" value="NZ_JAIXCQ010000001.1"/>
</dbReference>
<dbReference type="InterPro" id="IPR012338">
    <property type="entry name" value="Beta-lactam/transpept-like"/>
</dbReference>
<dbReference type="EMBL" id="JAIXCQ010000001">
    <property type="protein sequence ID" value="MCA5891847.1"/>
    <property type="molecule type" value="Genomic_DNA"/>
</dbReference>
<name>A0ABS7ZBK2_9MICO</name>
<feature type="domain" description="Beta-lactamase-related" evidence="3">
    <location>
        <begin position="91"/>
        <end position="419"/>
    </location>
</feature>
<evidence type="ECO:0000313" key="5">
    <source>
        <dbReference type="Proteomes" id="UP001319870"/>
    </source>
</evidence>
<comment type="caution">
    <text evidence="4">The sequence shown here is derived from an EMBL/GenBank/DDBJ whole genome shotgun (WGS) entry which is preliminary data.</text>
</comment>
<feature type="signal peptide" evidence="2">
    <location>
        <begin position="1"/>
        <end position="30"/>
    </location>
</feature>
<protein>
    <submittedName>
        <fullName evidence="4">Beta-lactamase family protein</fullName>
    </submittedName>
</protein>
<dbReference type="PANTHER" id="PTHR46825">
    <property type="entry name" value="D-ALANYL-D-ALANINE-CARBOXYPEPTIDASE/ENDOPEPTIDASE AMPH"/>
    <property type="match status" value="1"/>
</dbReference>
<gene>
    <name evidence="4" type="ORF">LEP48_00590</name>
</gene>
<evidence type="ECO:0000313" key="4">
    <source>
        <dbReference type="EMBL" id="MCA5891847.1"/>
    </source>
</evidence>
<dbReference type="SUPFAM" id="SSF56601">
    <property type="entry name" value="beta-lactamase/transpeptidase-like"/>
    <property type="match status" value="1"/>
</dbReference>
<organism evidence="4 5">
    <name type="scientific">Isoptericola luteus</name>
    <dbReference type="NCBI Taxonomy" id="2879484"/>
    <lineage>
        <taxon>Bacteria</taxon>
        <taxon>Bacillati</taxon>
        <taxon>Actinomycetota</taxon>
        <taxon>Actinomycetes</taxon>
        <taxon>Micrococcales</taxon>
        <taxon>Promicromonosporaceae</taxon>
        <taxon>Isoptericola</taxon>
    </lineage>
</organism>
<keyword evidence="5" id="KW-1185">Reference proteome</keyword>
<dbReference type="InterPro" id="IPR001466">
    <property type="entry name" value="Beta-lactam-related"/>
</dbReference>